<reference evidence="3" key="1">
    <citation type="journal article" date="2019" name="Int. J. Syst. Evol. Microbiol.">
        <title>The Global Catalogue of Microorganisms (GCM) 10K type strain sequencing project: providing services to taxonomists for standard genome sequencing and annotation.</title>
        <authorList>
            <consortium name="The Broad Institute Genomics Platform"/>
            <consortium name="The Broad Institute Genome Sequencing Center for Infectious Disease"/>
            <person name="Wu L."/>
            <person name="Ma J."/>
        </authorList>
    </citation>
    <scope>NUCLEOTIDE SEQUENCE [LARGE SCALE GENOMIC DNA]</scope>
    <source>
        <strain evidence="3">JCM 18459</strain>
    </source>
</reference>
<keyword evidence="3" id="KW-1185">Reference proteome</keyword>
<comment type="caution">
    <text evidence="2">The sequence shown here is derived from an EMBL/GenBank/DDBJ whole genome shotgun (WGS) entry which is preliminary data.</text>
</comment>
<organism evidence="2 3">
    <name type="scientific">Nocardioides marinquilinus</name>
    <dbReference type="NCBI Taxonomy" id="1210400"/>
    <lineage>
        <taxon>Bacteria</taxon>
        <taxon>Bacillati</taxon>
        <taxon>Actinomycetota</taxon>
        <taxon>Actinomycetes</taxon>
        <taxon>Propionibacteriales</taxon>
        <taxon>Nocardioidaceae</taxon>
        <taxon>Nocardioides</taxon>
    </lineage>
</organism>
<name>A0ABP9PVS2_9ACTN</name>
<accession>A0ABP9PVS2</accession>
<dbReference type="SUPFAM" id="SSF56349">
    <property type="entry name" value="DNA breaking-rejoining enzymes"/>
    <property type="match status" value="1"/>
</dbReference>
<evidence type="ECO:0000256" key="1">
    <source>
        <dbReference type="ARBA" id="ARBA00023125"/>
    </source>
</evidence>
<dbReference type="InterPro" id="IPR011010">
    <property type="entry name" value="DNA_brk_join_enz"/>
</dbReference>
<dbReference type="EMBL" id="BAABKG010000004">
    <property type="protein sequence ID" value="GAA5153007.1"/>
    <property type="molecule type" value="Genomic_DNA"/>
</dbReference>
<sequence length="192" mass="21475">MAGSKKDGRGYRGTYYVTAEDGSVQRRKTATCPTKRGALIAARDEEAKVREGSWFDPLPGRMTVAECFEGFWLANRGGELTTRNTYRAHWNAPKRGIRARFGRLELRQIRTSHVQGWVARMRADGLSATTIEGRFMTSKRSSQPRGAASALRDGLIKVNPCHGVEIPRRVTKPVKIYSLEEVGPLLDALDPW</sequence>
<evidence type="ECO:0000313" key="3">
    <source>
        <dbReference type="Proteomes" id="UP001500221"/>
    </source>
</evidence>
<proteinExistence type="predicted"/>
<gene>
    <name evidence="2" type="ORF">GCM10023340_34310</name>
</gene>
<dbReference type="RefSeq" id="WP_345461359.1">
    <property type="nucleotide sequence ID" value="NZ_BAABKG010000004.1"/>
</dbReference>
<evidence type="ECO:0000313" key="2">
    <source>
        <dbReference type="EMBL" id="GAA5153007.1"/>
    </source>
</evidence>
<keyword evidence="1" id="KW-0238">DNA-binding</keyword>
<dbReference type="Proteomes" id="UP001500221">
    <property type="component" value="Unassembled WGS sequence"/>
</dbReference>
<protein>
    <recommendedName>
        <fullName evidence="4">Site-specific integrase</fullName>
    </recommendedName>
</protein>
<dbReference type="InterPro" id="IPR010998">
    <property type="entry name" value="Integrase_recombinase_N"/>
</dbReference>
<evidence type="ECO:0008006" key="4">
    <source>
        <dbReference type="Google" id="ProtNLM"/>
    </source>
</evidence>
<dbReference type="Gene3D" id="1.10.150.130">
    <property type="match status" value="1"/>
</dbReference>